<sequence>MIRIQQLKMPLSHKREDIIKKAAKRCKIKPEQILNLEIVRRSVDARKKSEVCYVYTIDLTVENEIGILKKVNDKNIMLTNRKKYQFPKAEVSQKETKYRPVIIGAGPAGLFCAYELTKAGYAPILLERGKCVEERTEDVKRFWESGVLDTESNVQFGEGGAGTFSDGKLNTLVKDRFGRSRHVLETFVEFGADAAILYDAKPHIGTDVLSQVIANMRAYLLEHGAEIRFSTQVTDFLVEDQRLQAIRLNHDEWMNIDAVVLAIGHSARDTFETLQKRQIPMEAKAFAVGFRVEHPQDMINHMQYKGADMRYLSPASYKLTANFENHRGVYSFCMCPGGYVVNASSEEGRLAVNGMSYHDRAGKNANTAMIVSVTPEDFPGKDALAGVVFQRELEKKAFAMGNGKIPQQLYGDFVKKRISSEYGGFASCTRGKTAFAPLHELLPQELTETFIRGMEQFPRYIEDYNRYDAILSGIESRTSSPVRIWRNEEFESEIKGLYPCGEGAGYAGGIMSAAMDGIKIAEMIAKQYAPVK</sequence>
<dbReference type="PIRSF" id="PIRSF038984">
    <property type="entry name" value="FAD_binding_protein"/>
    <property type="match status" value="1"/>
</dbReference>
<dbReference type="Gene3D" id="3.50.50.60">
    <property type="entry name" value="FAD/NAD(P)-binding domain"/>
    <property type="match status" value="2"/>
</dbReference>
<dbReference type="InterPro" id="IPR036188">
    <property type="entry name" value="FAD/NAD-bd_sf"/>
</dbReference>
<protein>
    <submittedName>
        <fullName evidence="2">FAD-dependent protein</fullName>
    </submittedName>
</protein>
<evidence type="ECO:0000259" key="1">
    <source>
        <dbReference type="Pfam" id="PF21688"/>
    </source>
</evidence>
<dbReference type="Pfam" id="PF21688">
    <property type="entry name" value="FAD-depend_C"/>
    <property type="match status" value="1"/>
</dbReference>
<dbReference type="PRINTS" id="PR00419">
    <property type="entry name" value="ADXRDTASE"/>
</dbReference>
<reference evidence="2 3" key="1">
    <citation type="submission" date="2024-03" db="EMBL/GenBank/DDBJ databases">
        <title>Human intestinal bacterial collection.</title>
        <authorList>
            <person name="Pauvert C."/>
            <person name="Hitch T.C.A."/>
            <person name="Clavel T."/>
        </authorList>
    </citation>
    <scope>NUCLEOTIDE SEQUENCE [LARGE SCALE GENOMIC DNA]</scope>
    <source>
        <strain evidence="2 3">CLA-AA-H185</strain>
    </source>
</reference>
<dbReference type="PANTHER" id="PTHR42842:SF3">
    <property type="entry name" value="FAD_NAD(P)-BINDING OXIDOREDUCTASE FAMILY PROTEIN"/>
    <property type="match status" value="1"/>
</dbReference>
<name>A0ABV1HDN5_9FIRM</name>
<dbReference type="EMBL" id="JBBMEX010000006">
    <property type="protein sequence ID" value="MEQ2557618.1"/>
    <property type="molecule type" value="Genomic_DNA"/>
</dbReference>
<dbReference type="InterPro" id="IPR028348">
    <property type="entry name" value="FAD-binding_protein"/>
</dbReference>
<dbReference type="SUPFAM" id="SSF51905">
    <property type="entry name" value="FAD/NAD(P)-binding domain"/>
    <property type="match status" value="1"/>
</dbReference>
<evidence type="ECO:0000313" key="3">
    <source>
        <dbReference type="Proteomes" id="UP001454489"/>
    </source>
</evidence>
<feature type="domain" description="FAD-dependent protein C-terminal" evidence="1">
    <location>
        <begin position="285"/>
        <end position="478"/>
    </location>
</feature>
<accession>A0ABV1HDN5</accession>
<dbReference type="RefSeq" id="WP_353530707.1">
    <property type="nucleotide sequence ID" value="NZ_JBBMEX010000006.1"/>
</dbReference>
<comment type="caution">
    <text evidence="2">The sequence shown here is derived from an EMBL/GenBank/DDBJ whole genome shotgun (WGS) entry which is preliminary data.</text>
</comment>
<keyword evidence="3" id="KW-1185">Reference proteome</keyword>
<organism evidence="2 3">
    <name type="scientific">Maccoyibacter intestinihominis</name>
    <dbReference type="NCBI Taxonomy" id="3133499"/>
    <lineage>
        <taxon>Bacteria</taxon>
        <taxon>Bacillati</taxon>
        <taxon>Bacillota</taxon>
        <taxon>Clostridia</taxon>
        <taxon>Lachnospirales</taxon>
        <taxon>Lachnospiraceae</taxon>
        <taxon>Maccoyibacter</taxon>
    </lineage>
</organism>
<dbReference type="Proteomes" id="UP001454489">
    <property type="component" value="Unassembled WGS sequence"/>
</dbReference>
<dbReference type="PANTHER" id="PTHR42842">
    <property type="entry name" value="FAD/NAD(P)-BINDING OXIDOREDUCTASE"/>
    <property type="match status" value="1"/>
</dbReference>
<proteinExistence type="predicted"/>
<evidence type="ECO:0000313" key="2">
    <source>
        <dbReference type="EMBL" id="MEQ2557618.1"/>
    </source>
</evidence>
<dbReference type="Gene3D" id="3.30.70.2700">
    <property type="match status" value="1"/>
</dbReference>
<gene>
    <name evidence="2" type="ORF">WMO43_07025</name>
</gene>
<dbReference type="Pfam" id="PF13450">
    <property type="entry name" value="NAD_binding_8"/>
    <property type="match status" value="1"/>
</dbReference>
<dbReference type="InterPro" id="IPR049516">
    <property type="entry name" value="FAD-depend_C"/>
</dbReference>